<sequence>MSEEKDLQGAAIDPSLLGPTLPPIPPFTLPTGPTGPTGVAGITGPTGPTGPIGVAGITGPTGPTGPTGVTGITGPTGPTGPTGVTGITGPTGPTGPTGLNVIESAFRASKQGPLEAQAYTAGDDLVLTFNNEQFDFGNEFDGVSTFQPNQDGVYSLAAGARFSPSSTLVSYGFSFNILLNNVEVIVATNNVDFFADLLVNISTIYGLKAGDSVQVIFRATTNGSIVGNQFNPTFFAASRFPFTSPIP</sequence>
<dbReference type="RefSeq" id="WP_080468655.1">
    <property type="nucleotide sequence ID" value="NZ_LJKA01000066.1"/>
</dbReference>
<accession>A0A164CSV3</accession>
<comment type="caution">
    <text evidence="4">The sequence shown here is derived from an EMBL/GenBank/DDBJ whole genome shotgun (WGS) entry which is preliminary data.</text>
</comment>
<evidence type="ECO:0000256" key="3">
    <source>
        <dbReference type="SAM" id="MobiDB-lite"/>
    </source>
</evidence>
<evidence type="ECO:0000256" key="1">
    <source>
        <dbReference type="ARBA" id="ARBA00004613"/>
    </source>
</evidence>
<evidence type="ECO:0000256" key="2">
    <source>
        <dbReference type="ARBA" id="ARBA00022525"/>
    </source>
</evidence>
<dbReference type="EMBL" id="LJKA01000066">
    <property type="protein sequence ID" value="KZD29396.1"/>
    <property type="molecule type" value="Genomic_DNA"/>
</dbReference>
<dbReference type="Pfam" id="PF01391">
    <property type="entry name" value="Collagen"/>
    <property type="match status" value="1"/>
</dbReference>
<comment type="subcellular location">
    <subcellularLocation>
        <location evidence="1">Secreted</location>
    </subcellularLocation>
</comment>
<organism evidence="4 5">
    <name type="scientific">Bacillus cereus</name>
    <dbReference type="NCBI Taxonomy" id="1396"/>
    <lineage>
        <taxon>Bacteria</taxon>
        <taxon>Bacillati</taxon>
        <taxon>Bacillota</taxon>
        <taxon>Bacilli</taxon>
        <taxon>Bacillales</taxon>
        <taxon>Bacillaceae</taxon>
        <taxon>Bacillus</taxon>
        <taxon>Bacillus cereus group</taxon>
    </lineage>
</organism>
<feature type="region of interest" description="Disordered" evidence="3">
    <location>
        <begin position="1"/>
        <end position="99"/>
    </location>
</feature>
<dbReference type="Proteomes" id="UP000076501">
    <property type="component" value="Unassembled WGS sequence"/>
</dbReference>
<dbReference type="PANTHER" id="PTHR15427">
    <property type="entry name" value="EMILIN ELASTIN MICROFIBRIL INTERFACE-LOCATED PROTEIN ELASTIN MICROFIBRIL INTERFACER"/>
    <property type="match status" value="1"/>
</dbReference>
<feature type="compositionally biased region" description="Low complexity" evidence="3">
    <location>
        <begin position="29"/>
        <end position="98"/>
    </location>
</feature>
<dbReference type="InterPro" id="IPR008983">
    <property type="entry name" value="Tumour_necrosis_fac-like_dom"/>
</dbReference>
<dbReference type="Gene3D" id="2.60.120.40">
    <property type="match status" value="1"/>
</dbReference>
<dbReference type="PANTHER" id="PTHR15427:SF33">
    <property type="entry name" value="COLLAGEN IV NC1 DOMAIN-CONTAINING PROTEIN"/>
    <property type="match status" value="1"/>
</dbReference>
<dbReference type="InterPro" id="IPR050392">
    <property type="entry name" value="Collagen/C1q_domain"/>
</dbReference>
<dbReference type="InterPro" id="IPR008160">
    <property type="entry name" value="Collagen"/>
</dbReference>
<dbReference type="SUPFAM" id="SSF49842">
    <property type="entry name" value="TNF-like"/>
    <property type="match status" value="1"/>
</dbReference>
<name>A0A164CSV3_BACCE</name>
<gene>
    <name evidence="4" type="ORF">B4082_4503</name>
</gene>
<evidence type="ECO:0000313" key="4">
    <source>
        <dbReference type="EMBL" id="KZD29396.1"/>
    </source>
</evidence>
<evidence type="ECO:0000313" key="5">
    <source>
        <dbReference type="Proteomes" id="UP000076501"/>
    </source>
</evidence>
<dbReference type="AlphaFoldDB" id="A0A164CSV3"/>
<dbReference type="InterPro" id="IPR021201">
    <property type="entry name" value="Leader_pep_exosporium"/>
</dbReference>
<dbReference type="NCBIfam" id="TIGR03720">
    <property type="entry name" value="exospor_lead"/>
    <property type="match status" value="1"/>
</dbReference>
<proteinExistence type="predicted"/>
<keyword evidence="2" id="KW-0964">Secreted</keyword>
<protein>
    <submittedName>
        <fullName evidence="4">BclA protein</fullName>
    </submittedName>
</protein>
<reference evidence="4 5" key="1">
    <citation type="submission" date="2015-09" db="EMBL/GenBank/DDBJ databases">
        <title>Bacillus cereus food isolates.</title>
        <authorList>
            <person name="Boekhorst J."/>
        </authorList>
    </citation>
    <scope>NUCLEOTIDE SEQUENCE [LARGE SCALE GENOMIC DNA]</scope>
    <source>
        <strain evidence="4 5">B4082</strain>
    </source>
</reference>
<dbReference type="PATRIC" id="fig|1396.539.peg.4622"/>